<accession>A0A8D0KTA4</accession>
<keyword evidence="3" id="KW-1185">Reference proteome</keyword>
<evidence type="ECO:0000313" key="2">
    <source>
        <dbReference type="Ensembl" id="ENSSOCP00000007142.1"/>
    </source>
</evidence>
<organism evidence="2 3">
    <name type="scientific">Strix occidentalis caurina</name>
    <name type="common">northern spotted owl</name>
    <dbReference type="NCBI Taxonomy" id="311401"/>
    <lineage>
        <taxon>Eukaryota</taxon>
        <taxon>Metazoa</taxon>
        <taxon>Chordata</taxon>
        <taxon>Craniata</taxon>
        <taxon>Vertebrata</taxon>
        <taxon>Euteleostomi</taxon>
        <taxon>Archelosauria</taxon>
        <taxon>Archosauria</taxon>
        <taxon>Dinosauria</taxon>
        <taxon>Saurischia</taxon>
        <taxon>Theropoda</taxon>
        <taxon>Coelurosauria</taxon>
        <taxon>Aves</taxon>
        <taxon>Neognathae</taxon>
        <taxon>Neoaves</taxon>
        <taxon>Telluraves</taxon>
        <taxon>Strigiformes</taxon>
        <taxon>Strigidae</taxon>
        <taxon>Strix</taxon>
    </lineage>
</organism>
<name>A0A8D0KTA4_STROC</name>
<dbReference type="AlphaFoldDB" id="A0A8D0KTA4"/>
<sequence length="198" mass="21226">MPALAGTGAARPGFGLLPGLRQGPGRAGPCPCSQEPSPDNEGALHTSFHQLIQEQSSLVAAGLELEMQARGRGKPGQGEQRPSYSSASLRILASMPSRTIGRSRGAIIAQYYNRTAQLRRRSSRPPLQQLCRAARPSLRQYDLETDPARASLEDKRSLLVKELLSLSPIQRSHTLLTVPLSLAEKLALRSCPGAGATL</sequence>
<reference evidence="2" key="2">
    <citation type="submission" date="2025-09" db="UniProtKB">
        <authorList>
            <consortium name="Ensembl"/>
        </authorList>
    </citation>
    <scope>IDENTIFICATION</scope>
</reference>
<evidence type="ECO:0000313" key="3">
    <source>
        <dbReference type="Proteomes" id="UP000694551"/>
    </source>
</evidence>
<evidence type="ECO:0000256" key="1">
    <source>
        <dbReference type="SAM" id="MobiDB-lite"/>
    </source>
</evidence>
<protein>
    <submittedName>
        <fullName evidence="2">Uncharacterized protein</fullName>
    </submittedName>
</protein>
<proteinExistence type="predicted"/>
<dbReference type="Ensembl" id="ENSSOCT00000007318.1">
    <property type="protein sequence ID" value="ENSSOCP00000007142.1"/>
    <property type="gene ID" value="ENSSOCG00000005475.1"/>
</dbReference>
<reference evidence="2" key="1">
    <citation type="submission" date="2025-08" db="UniProtKB">
        <authorList>
            <consortium name="Ensembl"/>
        </authorList>
    </citation>
    <scope>IDENTIFICATION</scope>
</reference>
<dbReference type="Proteomes" id="UP000694551">
    <property type="component" value="Unplaced"/>
</dbReference>
<feature type="compositionally biased region" description="Low complexity" evidence="1">
    <location>
        <begin position="8"/>
        <end position="28"/>
    </location>
</feature>
<feature type="region of interest" description="Disordered" evidence="1">
    <location>
        <begin position="1"/>
        <end position="42"/>
    </location>
</feature>